<gene>
    <name evidence="1" type="ORF">ZHD862_LOCUS35645</name>
</gene>
<evidence type="ECO:0000313" key="2">
    <source>
        <dbReference type="Proteomes" id="UP000663864"/>
    </source>
</evidence>
<sequence>VNINSSDSNLGVCKLPDFDSGLKLNYENSKIEINFYHDMKKLDFL</sequence>
<organism evidence="1 2">
    <name type="scientific">Rotaria sordida</name>
    <dbReference type="NCBI Taxonomy" id="392033"/>
    <lineage>
        <taxon>Eukaryota</taxon>
        <taxon>Metazoa</taxon>
        <taxon>Spiralia</taxon>
        <taxon>Gnathifera</taxon>
        <taxon>Rotifera</taxon>
        <taxon>Eurotatoria</taxon>
        <taxon>Bdelloidea</taxon>
        <taxon>Philodinida</taxon>
        <taxon>Philodinidae</taxon>
        <taxon>Rotaria</taxon>
    </lineage>
</organism>
<dbReference type="AlphaFoldDB" id="A0A815QCL8"/>
<feature type="non-terminal residue" evidence="1">
    <location>
        <position position="1"/>
    </location>
</feature>
<accession>A0A815QCL8</accession>
<evidence type="ECO:0000313" key="1">
    <source>
        <dbReference type="EMBL" id="CAF1459980.1"/>
    </source>
</evidence>
<reference evidence="1" key="1">
    <citation type="submission" date="2021-02" db="EMBL/GenBank/DDBJ databases">
        <authorList>
            <person name="Nowell W R."/>
        </authorList>
    </citation>
    <scope>NUCLEOTIDE SEQUENCE</scope>
</reference>
<dbReference type="EMBL" id="CAJNOT010005246">
    <property type="protein sequence ID" value="CAF1459980.1"/>
    <property type="molecule type" value="Genomic_DNA"/>
</dbReference>
<dbReference type="Proteomes" id="UP000663864">
    <property type="component" value="Unassembled WGS sequence"/>
</dbReference>
<comment type="caution">
    <text evidence="1">The sequence shown here is derived from an EMBL/GenBank/DDBJ whole genome shotgun (WGS) entry which is preliminary data.</text>
</comment>
<name>A0A815QCL8_9BILA</name>
<protein>
    <submittedName>
        <fullName evidence="1">Uncharacterized protein</fullName>
    </submittedName>
</protein>
<proteinExistence type="predicted"/>